<sequence length="208" mass="19144">MPLFSPAEWPRDHRDELVAGALVGAVVIVLGYASGIGAPSASGSTQTAAPPAAPPAATAPADPTPAAPGGPGVSDPGTGAGQMPVGGSLPGYGGVGGIGAGPGYGTGGAGGSGHTGHTPSPPSDTSPGTGSPSPTPTPSGSAPADGDTCEDGEVTLVQPLLGGLTEPVFGLLDGGGETPAPQPSPCVGLAPVGSLLGGTASPGPEATP</sequence>
<feature type="compositionally biased region" description="Low complexity" evidence="1">
    <location>
        <begin position="39"/>
        <end position="61"/>
    </location>
</feature>
<keyword evidence="3" id="KW-1185">Reference proteome</keyword>
<accession>A0ABU0QNG8</accession>
<comment type="caution">
    <text evidence="2">The sequence shown here is derived from an EMBL/GenBank/DDBJ whole genome shotgun (WGS) entry which is preliminary data.</text>
</comment>
<dbReference type="Proteomes" id="UP001232755">
    <property type="component" value="Unassembled WGS sequence"/>
</dbReference>
<reference evidence="2 3" key="1">
    <citation type="submission" date="2023-07" db="EMBL/GenBank/DDBJ databases">
        <title>Comparative genomics of wheat-associated soil bacteria to identify genetic determinants of phenazine resistance.</title>
        <authorList>
            <person name="Mouncey N."/>
        </authorList>
    </citation>
    <scope>NUCLEOTIDE SEQUENCE [LARGE SCALE GENOMIC DNA]</scope>
    <source>
        <strain evidence="2 3">B3I12</strain>
    </source>
</reference>
<feature type="compositionally biased region" description="Gly residues" evidence="1">
    <location>
        <begin position="103"/>
        <end position="114"/>
    </location>
</feature>
<name>A0ABU0QNG8_9ACTN</name>
<feature type="region of interest" description="Disordered" evidence="1">
    <location>
        <begin position="39"/>
        <end position="88"/>
    </location>
</feature>
<organism evidence="2 3">
    <name type="scientific">Streptomyces africanus</name>
    <dbReference type="NCBI Taxonomy" id="231024"/>
    <lineage>
        <taxon>Bacteria</taxon>
        <taxon>Bacillati</taxon>
        <taxon>Actinomycetota</taxon>
        <taxon>Actinomycetes</taxon>
        <taxon>Kitasatosporales</taxon>
        <taxon>Streptomycetaceae</taxon>
        <taxon>Streptomyces</taxon>
    </lineage>
</organism>
<feature type="compositionally biased region" description="Low complexity" evidence="1">
    <location>
        <begin position="125"/>
        <end position="145"/>
    </location>
</feature>
<dbReference type="EMBL" id="JAUSYP010000001">
    <property type="protein sequence ID" value="MDQ0748923.1"/>
    <property type="molecule type" value="Genomic_DNA"/>
</dbReference>
<evidence type="ECO:0000313" key="3">
    <source>
        <dbReference type="Proteomes" id="UP001232755"/>
    </source>
</evidence>
<protein>
    <submittedName>
        <fullName evidence="2">Uncharacterized protein</fullName>
    </submittedName>
</protein>
<evidence type="ECO:0000256" key="1">
    <source>
        <dbReference type="SAM" id="MobiDB-lite"/>
    </source>
</evidence>
<proteinExistence type="predicted"/>
<feature type="region of interest" description="Disordered" evidence="1">
    <location>
        <begin position="103"/>
        <end position="152"/>
    </location>
</feature>
<dbReference type="RefSeq" id="WP_307175577.1">
    <property type="nucleotide sequence ID" value="NZ_JAUSYP010000001.1"/>
</dbReference>
<feature type="region of interest" description="Disordered" evidence="1">
    <location>
        <begin position="165"/>
        <end position="185"/>
    </location>
</feature>
<gene>
    <name evidence="2" type="ORF">QF034_003154</name>
</gene>
<evidence type="ECO:0000313" key="2">
    <source>
        <dbReference type="EMBL" id="MDQ0748923.1"/>
    </source>
</evidence>